<keyword evidence="5 10" id="KW-0812">Transmembrane</keyword>
<feature type="transmembrane region" description="Helical" evidence="10">
    <location>
        <begin position="297"/>
        <end position="317"/>
    </location>
</feature>
<evidence type="ECO:0000256" key="2">
    <source>
        <dbReference type="ARBA" id="ARBA00022448"/>
    </source>
</evidence>
<feature type="transmembrane region" description="Helical" evidence="10">
    <location>
        <begin position="107"/>
        <end position="127"/>
    </location>
</feature>
<feature type="transmembrane region" description="Helical" evidence="10">
    <location>
        <begin position="167"/>
        <end position="190"/>
    </location>
</feature>
<organism evidence="11 12">
    <name type="scientific">Velocimicrobium porci</name>
    <dbReference type="NCBI Taxonomy" id="2606634"/>
    <lineage>
        <taxon>Bacteria</taxon>
        <taxon>Bacillati</taxon>
        <taxon>Bacillota</taxon>
        <taxon>Clostridia</taxon>
        <taxon>Lachnospirales</taxon>
        <taxon>Lachnospiraceae</taxon>
        <taxon>Velocimicrobium</taxon>
    </lineage>
</organism>
<protein>
    <submittedName>
        <fullName evidence="11">Potassium transporter KtrB</fullName>
    </submittedName>
</protein>
<keyword evidence="4" id="KW-0633">Potassium transport</keyword>
<comment type="caution">
    <text evidence="11">The sequence shown here is derived from an EMBL/GenBank/DDBJ whole genome shotgun (WGS) entry which is preliminary data.</text>
</comment>
<keyword evidence="8" id="KW-0406">Ion transport</keyword>
<evidence type="ECO:0000256" key="4">
    <source>
        <dbReference type="ARBA" id="ARBA00022538"/>
    </source>
</evidence>
<feature type="transmembrane region" description="Helical" evidence="10">
    <location>
        <begin position="52"/>
        <end position="76"/>
    </location>
</feature>
<evidence type="ECO:0000256" key="10">
    <source>
        <dbReference type="SAM" id="Phobius"/>
    </source>
</evidence>
<feature type="transmembrane region" description="Helical" evidence="10">
    <location>
        <begin position="211"/>
        <end position="236"/>
    </location>
</feature>
<keyword evidence="12" id="KW-1185">Reference proteome</keyword>
<dbReference type="GO" id="GO:0005886">
    <property type="term" value="C:plasma membrane"/>
    <property type="evidence" value="ECO:0007669"/>
    <property type="project" value="UniProtKB-SubCell"/>
</dbReference>
<sequence length="434" mass="47689">MIGSLLLALPISSRSGEWTPYIDALFTSTSATCVTGLTTVNTLEHWSFFGQFIIMLLIQLGGLGIVTFTTIVLMVMGRRITLKERLLIQNAYNLDTLQGLVKMTIRIVEGTLLIEGIGACLYAIQYIPDYGVLQGIWKSVFNSVSAFCNAGMDLIGDYSLTPYRNNILINLVTMALIIIGGIGFPVWWDVLRVWHLRRKEKLKFRKCLSKFSLHSKLVISVTFLLIVGGALFIFLLEFNNPKTIGEMPVWEKVLASLFQSVTTRTAGFLTIPQEGLHETTSFVCIVLMFIGGSPSGTAGGVKTVTIAMMLLAVISTIKGNEDTEVFHRKITNTLVKKGMAVVLINMAVLIVMTIALSAIEGKDFLNILYETTSALGTVGLTRNLTGNLTIIGRIIIIITMYIGRVGPITLALFFNRKHYGTPARSLPPEKILVG</sequence>
<keyword evidence="3" id="KW-1003">Cell membrane</keyword>
<evidence type="ECO:0000256" key="7">
    <source>
        <dbReference type="ARBA" id="ARBA00022989"/>
    </source>
</evidence>
<keyword evidence="2" id="KW-0813">Transport</keyword>
<keyword evidence="9 10" id="KW-0472">Membrane</keyword>
<dbReference type="Proteomes" id="UP000482209">
    <property type="component" value="Unassembled WGS sequence"/>
</dbReference>
<evidence type="ECO:0000313" key="11">
    <source>
        <dbReference type="EMBL" id="MSS63813.1"/>
    </source>
</evidence>
<feature type="transmembrane region" description="Helical" evidence="10">
    <location>
        <begin position="390"/>
        <end position="414"/>
    </location>
</feature>
<dbReference type="AlphaFoldDB" id="A0A6L5Y0X7"/>
<gene>
    <name evidence="11" type="ORF">FYJ58_07975</name>
</gene>
<feature type="transmembrane region" description="Helical" evidence="10">
    <location>
        <begin position="338"/>
        <end position="359"/>
    </location>
</feature>
<dbReference type="NCBIfam" id="TIGR00933">
    <property type="entry name" value="2a38"/>
    <property type="match status" value="1"/>
</dbReference>
<reference evidence="11 12" key="1">
    <citation type="submission" date="2019-08" db="EMBL/GenBank/DDBJ databases">
        <title>In-depth cultivation of the pig gut microbiome towards novel bacterial diversity and tailored functional studies.</title>
        <authorList>
            <person name="Wylensek D."/>
            <person name="Hitch T.C.A."/>
            <person name="Clavel T."/>
        </authorList>
    </citation>
    <scope>NUCLEOTIDE SEQUENCE [LARGE SCALE GENOMIC DNA]</scope>
    <source>
        <strain evidence="11 12">WCA-693-APC-MOT-I</strain>
    </source>
</reference>
<evidence type="ECO:0000256" key="3">
    <source>
        <dbReference type="ARBA" id="ARBA00022475"/>
    </source>
</evidence>
<dbReference type="GO" id="GO:0015379">
    <property type="term" value="F:potassium:chloride symporter activity"/>
    <property type="evidence" value="ECO:0007669"/>
    <property type="project" value="InterPro"/>
</dbReference>
<accession>A0A6L5Y0X7</accession>
<name>A0A6L5Y0X7_9FIRM</name>
<keyword evidence="7 10" id="KW-1133">Transmembrane helix</keyword>
<keyword evidence="6" id="KW-0630">Potassium</keyword>
<evidence type="ECO:0000313" key="12">
    <source>
        <dbReference type="Proteomes" id="UP000482209"/>
    </source>
</evidence>
<evidence type="ECO:0000256" key="1">
    <source>
        <dbReference type="ARBA" id="ARBA00004651"/>
    </source>
</evidence>
<dbReference type="InterPro" id="IPR003445">
    <property type="entry name" value="Cat_transpt"/>
</dbReference>
<dbReference type="Pfam" id="PF02386">
    <property type="entry name" value="TrkH"/>
    <property type="match status" value="1"/>
</dbReference>
<evidence type="ECO:0000256" key="9">
    <source>
        <dbReference type="ARBA" id="ARBA00023136"/>
    </source>
</evidence>
<evidence type="ECO:0000256" key="8">
    <source>
        <dbReference type="ARBA" id="ARBA00023065"/>
    </source>
</evidence>
<dbReference type="EMBL" id="VUMT01000010">
    <property type="protein sequence ID" value="MSS63813.1"/>
    <property type="molecule type" value="Genomic_DNA"/>
</dbReference>
<comment type="subcellular location">
    <subcellularLocation>
        <location evidence="1">Cell membrane</location>
        <topology evidence="1">Multi-pass membrane protein</topology>
    </subcellularLocation>
</comment>
<dbReference type="PANTHER" id="PTHR32024">
    <property type="entry name" value="TRK SYSTEM POTASSIUM UPTAKE PROTEIN TRKG-RELATED"/>
    <property type="match status" value="1"/>
</dbReference>
<evidence type="ECO:0000256" key="6">
    <source>
        <dbReference type="ARBA" id="ARBA00022958"/>
    </source>
</evidence>
<dbReference type="InterPro" id="IPR004772">
    <property type="entry name" value="TrkH"/>
</dbReference>
<dbReference type="PANTHER" id="PTHR32024:SF1">
    <property type="entry name" value="KTR SYSTEM POTASSIUM UPTAKE PROTEIN B"/>
    <property type="match status" value="1"/>
</dbReference>
<proteinExistence type="predicted"/>
<evidence type="ECO:0000256" key="5">
    <source>
        <dbReference type="ARBA" id="ARBA00022692"/>
    </source>
</evidence>